<dbReference type="RefSeq" id="XP_069228294.1">
    <property type="nucleotide sequence ID" value="XM_069375040.1"/>
</dbReference>
<sequence>MAQGLMAREYARSEEDIWIAIVEAWQTIRPGWHKLVPFWRVKAIQEAMVRNDSAYQFVKNTLTHRQKLHVSEYNNELLEVEVLDPPKIKELENKLREHLEDLKKTDNRGCLDCNWRRDNSGTWRRSGPASLDCNANDPEAPYCYEQDYMDTARRIENLQKLEEFKICFEEPARAKWRFPLRGMAQESPVYDEVLMTRAALLKEQRMVQQNDFRESYRCLLITTGFFFTVPELKGVAIMGVTFATVVIWKLVTGDWSVAAGFGSLIVGLIGVVSMEIARNQSVKAKQI</sequence>
<organism evidence="2 3">
    <name type="scientific">Cladosporium halotolerans</name>
    <dbReference type="NCBI Taxonomy" id="1052096"/>
    <lineage>
        <taxon>Eukaryota</taxon>
        <taxon>Fungi</taxon>
        <taxon>Dikarya</taxon>
        <taxon>Ascomycota</taxon>
        <taxon>Pezizomycotina</taxon>
        <taxon>Dothideomycetes</taxon>
        <taxon>Dothideomycetidae</taxon>
        <taxon>Cladosporiales</taxon>
        <taxon>Cladosporiaceae</taxon>
        <taxon>Cladosporium</taxon>
    </lineage>
</organism>
<dbReference type="GeneID" id="96007878"/>
<dbReference type="Proteomes" id="UP000803884">
    <property type="component" value="Unassembled WGS sequence"/>
</dbReference>
<reference evidence="2 3" key="1">
    <citation type="journal article" date="2020" name="Microbiol. Resour. Announc.">
        <title>Draft Genome Sequence of a Cladosporium Species Isolated from the Mesophotic Ascidian Didemnum maculosum.</title>
        <authorList>
            <person name="Gioti A."/>
            <person name="Siaperas R."/>
            <person name="Nikolaivits E."/>
            <person name="Le Goff G."/>
            <person name="Ouazzani J."/>
            <person name="Kotoulas G."/>
            <person name="Topakas E."/>
        </authorList>
    </citation>
    <scope>NUCLEOTIDE SEQUENCE [LARGE SCALE GENOMIC DNA]</scope>
    <source>
        <strain evidence="2 3">TM138-S3</strain>
    </source>
</reference>
<keyword evidence="1" id="KW-0472">Membrane</keyword>
<comment type="caution">
    <text evidence="2">The sequence shown here is derived from an EMBL/GenBank/DDBJ whole genome shotgun (WGS) entry which is preliminary data.</text>
</comment>
<dbReference type="EMBL" id="JAAQHG020000021">
    <property type="protein sequence ID" value="KAL1585188.1"/>
    <property type="molecule type" value="Genomic_DNA"/>
</dbReference>
<gene>
    <name evidence="2" type="ORF">WHR41_06435</name>
</gene>
<keyword evidence="1" id="KW-1133">Transmembrane helix</keyword>
<evidence type="ECO:0000256" key="1">
    <source>
        <dbReference type="SAM" id="Phobius"/>
    </source>
</evidence>
<name>A0AB34KJE6_9PEZI</name>
<feature type="transmembrane region" description="Helical" evidence="1">
    <location>
        <begin position="257"/>
        <end position="277"/>
    </location>
</feature>
<accession>A0AB34KJE6</accession>
<keyword evidence="1" id="KW-0812">Transmembrane</keyword>
<evidence type="ECO:0000313" key="2">
    <source>
        <dbReference type="EMBL" id="KAL1585188.1"/>
    </source>
</evidence>
<evidence type="ECO:0000313" key="3">
    <source>
        <dbReference type="Proteomes" id="UP000803884"/>
    </source>
</evidence>
<keyword evidence="3" id="KW-1185">Reference proteome</keyword>
<protein>
    <submittedName>
        <fullName evidence="2">Uncharacterized protein</fullName>
    </submittedName>
</protein>
<proteinExistence type="predicted"/>
<dbReference type="AlphaFoldDB" id="A0AB34KJE6"/>